<dbReference type="RefSeq" id="WP_040323468.1">
    <property type="nucleotide sequence ID" value="NZ_ALPT02000007.1"/>
</dbReference>
<name>A0A094XIU1_ALKAL</name>
<dbReference type="GO" id="GO:0003677">
    <property type="term" value="F:DNA binding"/>
    <property type="evidence" value="ECO:0007669"/>
    <property type="project" value="InterPro"/>
</dbReference>
<sequence>MKNYETPEEEDAEKMKLLKEQLNKEVGNIIRALRKVADITQDELAYQLKISERYLVKIENGDATMNFQTYLLIRNYFGKESFEKEMSHIDQELLKLIKQQNEDL</sequence>
<dbReference type="PROSITE" id="PS50943">
    <property type="entry name" value="HTH_CROC1"/>
    <property type="match status" value="1"/>
</dbReference>
<dbReference type="InterPro" id="IPR010982">
    <property type="entry name" value="Lambda_DNA-bd_dom_sf"/>
</dbReference>
<dbReference type="Pfam" id="PF01381">
    <property type="entry name" value="HTH_3"/>
    <property type="match status" value="1"/>
</dbReference>
<comment type="caution">
    <text evidence="2">The sequence shown here is derived from an EMBL/GenBank/DDBJ whole genome shotgun (WGS) entry which is preliminary data.</text>
</comment>
<gene>
    <name evidence="2" type="ORF">BALCAV_0203385</name>
</gene>
<accession>A0A094XIU1</accession>
<evidence type="ECO:0000313" key="3">
    <source>
        <dbReference type="Proteomes" id="UP000002754"/>
    </source>
</evidence>
<organism evidence="2 3">
    <name type="scientific">Alkalihalobacillus alcalophilus ATCC 27647 = CGMCC 1.3604</name>
    <dbReference type="NCBI Taxonomy" id="1218173"/>
    <lineage>
        <taxon>Bacteria</taxon>
        <taxon>Bacillati</taxon>
        <taxon>Bacillota</taxon>
        <taxon>Bacilli</taxon>
        <taxon>Bacillales</taxon>
        <taxon>Bacillaceae</taxon>
        <taxon>Alkalihalobacillus</taxon>
    </lineage>
</organism>
<dbReference type="SUPFAM" id="SSF47413">
    <property type="entry name" value="lambda repressor-like DNA-binding domains"/>
    <property type="match status" value="1"/>
</dbReference>
<dbReference type="Proteomes" id="UP000002754">
    <property type="component" value="Unassembled WGS sequence"/>
</dbReference>
<dbReference type="Gene3D" id="1.10.260.40">
    <property type="entry name" value="lambda repressor-like DNA-binding domains"/>
    <property type="match status" value="1"/>
</dbReference>
<dbReference type="InterPro" id="IPR001387">
    <property type="entry name" value="Cro/C1-type_HTH"/>
</dbReference>
<dbReference type="SMART" id="SM00530">
    <property type="entry name" value="HTH_XRE"/>
    <property type="match status" value="1"/>
</dbReference>
<evidence type="ECO:0000259" key="1">
    <source>
        <dbReference type="PROSITE" id="PS50943"/>
    </source>
</evidence>
<dbReference type="AlphaFoldDB" id="A0A094XIU1"/>
<evidence type="ECO:0000313" key="2">
    <source>
        <dbReference type="EMBL" id="KGA98670.1"/>
    </source>
</evidence>
<dbReference type="eggNOG" id="ENOG5030EK7">
    <property type="taxonomic scope" value="Bacteria"/>
</dbReference>
<dbReference type="STRING" id="1218173.BALCAV_0203385"/>
<keyword evidence="3" id="KW-1185">Reference proteome</keyword>
<dbReference type="EMBL" id="ALPT02000007">
    <property type="protein sequence ID" value="KGA98670.1"/>
    <property type="molecule type" value="Genomic_DNA"/>
</dbReference>
<feature type="domain" description="HTH cro/C1-type" evidence="1">
    <location>
        <begin position="30"/>
        <end position="89"/>
    </location>
</feature>
<proteinExistence type="predicted"/>
<dbReference type="CDD" id="cd00093">
    <property type="entry name" value="HTH_XRE"/>
    <property type="match status" value="1"/>
</dbReference>
<protein>
    <recommendedName>
        <fullName evidence="1">HTH cro/C1-type domain-containing protein</fullName>
    </recommendedName>
</protein>
<reference evidence="2 3" key="1">
    <citation type="journal article" date="2014" name="Genome Announc.">
        <title>Draft Genome Sequence of Bacillus alcalophilus AV1934, a Classic Alkaliphile Isolated from Human Feces in 1934.</title>
        <authorList>
            <person name="Attie O."/>
            <person name="Jayaprakash A."/>
            <person name="Shah H."/>
            <person name="Paulsen I.T."/>
            <person name="Morino M."/>
            <person name="Takahashi Y."/>
            <person name="Narumi I."/>
            <person name="Sachidanandam R."/>
            <person name="Satoh K."/>
            <person name="Ito M."/>
            <person name="Krulwich T.A."/>
        </authorList>
    </citation>
    <scope>NUCLEOTIDE SEQUENCE [LARGE SCALE GENOMIC DNA]</scope>
    <source>
        <strain evidence="2 3">AV1934</strain>
    </source>
</reference>